<name>A0A840J7P0_9PSEU</name>
<evidence type="ECO:0000313" key="2">
    <source>
        <dbReference type="EMBL" id="MBB4689793.1"/>
    </source>
</evidence>
<gene>
    <name evidence="2" type="ORF">BJY18_007278</name>
</gene>
<feature type="domain" description="HTH cro/C1-type" evidence="1">
    <location>
        <begin position="14"/>
        <end position="68"/>
    </location>
</feature>
<organism evidence="2 3">
    <name type="scientific">Amycolatopsis jiangsuensis</name>
    <dbReference type="NCBI Taxonomy" id="1181879"/>
    <lineage>
        <taxon>Bacteria</taxon>
        <taxon>Bacillati</taxon>
        <taxon>Actinomycetota</taxon>
        <taxon>Actinomycetes</taxon>
        <taxon>Pseudonocardiales</taxon>
        <taxon>Pseudonocardiaceae</taxon>
        <taxon>Amycolatopsis</taxon>
    </lineage>
</organism>
<keyword evidence="3" id="KW-1185">Reference proteome</keyword>
<dbReference type="GO" id="GO:0003677">
    <property type="term" value="F:DNA binding"/>
    <property type="evidence" value="ECO:0007669"/>
    <property type="project" value="InterPro"/>
</dbReference>
<dbReference type="Proteomes" id="UP000581769">
    <property type="component" value="Unassembled WGS sequence"/>
</dbReference>
<sequence length="147" mass="15687">MGESEYAEGSLGWWIDFRRSQLGLTLVELAERAGMSRETLRNAAQGRRMRAANKRRLEDALQWQAGAIDAIARGADPAGLVGPAPIRRADGSVDAVTAVRTLLDLATSLRAAGDDAEAEETLEMATRLARRQGVLAQLADEITAAGA</sequence>
<dbReference type="InterPro" id="IPR010982">
    <property type="entry name" value="Lambda_DNA-bd_dom_sf"/>
</dbReference>
<dbReference type="Gene3D" id="1.10.260.40">
    <property type="entry name" value="lambda repressor-like DNA-binding domains"/>
    <property type="match status" value="1"/>
</dbReference>
<comment type="caution">
    <text evidence="2">The sequence shown here is derived from an EMBL/GenBank/DDBJ whole genome shotgun (WGS) entry which is preliminary data.</text>
</comment>
<dbReference type="AlphaFoldDB" id="A0A840J7P0"/>
<dbReference type="RefSeq" id="WP_184784256.1">
    <property type="nucleotide sequence ID" value="NZ_JACHMG010000001.1"/>
</dbReference>
<dbReference type="SUPFAM" id="SSF47413">
    <property type="entry name" value="lambda repressor-like DNA-binding domains"/>
    <property type="match status" value="1"/>
</dbReference>
<reference evidence="2 3" key="1">
    <citation type="submission" date="2020-08" db="EMBL/GenBank/DDBJ databases">
        <title>Sequencing the genomes of 1000 actinobacteria strains.</title>
        <authorList>
            <person name="Klenk H.-P."/>
        </authorList>
    </citation>
    <scope>NUCLEOTIDE SEQUENCE [LARGE SCALE GENOMIC DNA]</scope>
    <source>
        <strain evidence="2 3">DSM 45859</strain>
    </source>
</reference>
<proteinExistence type="predicted"/>
<evidence type="ECO:0000313" key="3">
    <source>
        <dbReference type="Proteomes" id="UP000581769"/>
    </source>
</evidence>
<dbReference type="InterPro" id="IPR001387">
    <property type="entry name" value="Cro/C1-type_HTH"/>
</dbReference>
<accession>A0A840J7P0</accession>
<protein>
    <submittedName>
        <fullName evidence="2">Transcriptional regulator with XRE-family HTH domain</fullName>
    </submittedName>
</protein>
<dbReference type="SMART" id="SM00530">
    <property type="entry name" value="HTH_XRE"/>
    <property type="match status" value="1"/>
</dbReference>
<dbReference type="CDD" id="cd00093">
    <property type="entry name" value="HTH_XRE"/>
    <property type="match status" value="1"/>
</dbReference>
<evidence type="ECO:0000259" key="1">
    <source>
        <dbReference type="SMART" id="SM00530"/>
    </source>
</evidence>
<dbReference type="EMBL" id="JACHMG010000001">
    <property type="protein sequence ID" value="MBB4689793.1"/>
    <property type="molecule type" value="Genomic_DNA"/>
</dbReference>